<name>A0A834CPD3_ORYME</name>
<gene>
    <name evidence="1" type="ORF">FQA47_011795</name>
</gene>
<evidence type="ECO:0000313" key="1">
    <source>
        <dbReference type="EMBL" id="KAF6730421.1"/>
    </source>
</evidence>
<reference evidence="1" key="1">
    <citation type="journal article" name="BMC Genomics">
        <title>Long-read sequencing and de novo genome assembly of marine medaka (Oryzias melastigma).</title>
        <authorList>
            <person name="Liang P."/>
            <person name="Saqib H.S.A."/>
            <person name="Ni X."/>
            <person name="Shen Y."/>
        </authorList>
    </citation>
    <scope>NUCLEOTIDE SEQUENCE</scope>
    <source>
        <strain evidence="1">Bigg-433</strain>
    </source>
</reference>
<dbReference type="AlphaFoldDB" id="A0A834CPD3"/>
<proteinExistence type="predicted"/>
<sequence length="128" mass="13768">MLLESFLVWTLGVTGSSPIGLAHVPLPILPCKMQAGSLWDWVGHVGAMGIWRLLILGVPAALHPPNPSQTRVISWVNQFLGQFNCVTSTTRSCVIATAPLGWLAIMDLCTDQFMARCTPARGGRAKTA</sequence>
<comment type="caution">
    <text evidence="1">The sequence shown here is derived from an EMBL/GenBank/DDBJ whole genome shotgun (WGS) entry which is preliminary data.</text>
</comment>
<evidence type="ECO:0000313" key="2">
    <source>
        <dbReference type="Proteomes" id="UP000646548"/>
    </source>
</evidence>
<protein>
    <submittedName>
        <fullName evidence="1">Uncharacterized protein</fullName>
    </submittedName>
</protein>
<dbReference type="EMBL" id="WKFB01000236">
    <property type="protein sequence ID" value="KAF6730421.1"/>
    <property type="molecule type" value="Genomic_DNA"/>
</dbReference>
<organism evidence="1 2">
    <name type="scientific">Oryzias melastigma</name>
    <name type="common">Marine medaka</name>
    <dbReference type="NCBI Taxonomy" id="30732"/>
    <lineage>
        <taxon>Eukaryota</taxon>
        <taxon>Metazoa</taxon>
        <taxon>Chordata</taxon>
        <taxon>Craniata</taxon>
        <taxon>Vertebrata</taxon>
        <taxon>Euteleostomi</taxon>
        <taxon>Actinopterygii</taxon>
        <taxon>Neopterygii</taxon>
        <taxon>Teleostei</taxon>
        <taxon>Neoteleostei</taxon>
        <taxon>Acanthomorphata</taxon>
        <taxon>Ovalentaria</taxon>
        <taxon>Atherinomorphae</taxon>
        <taxon>Beloniformes</taxon>
        <taxon>Adrianichthyidae</taxon>
        <taxon>Oryziinae</taxon>
        <taxon>Oryzias</taxon>
    </lineage>
</organism>
<dbReference type="Proteomes" id="UP000646548">
    <property type="component" value="Unassembled WGS sequence"/>
</dbReference>
<accession>A0A834CPD3</accession>